<dbReference type="RefSeq" id="XP_005100607.1">
    <property type="nucleotide sequence ID" value="XM_005100550.2"/>
</dbReference>
<keyword evidence="2" id="KW-1185">Reference proteome</keyword>
<protein>
    <submittedName>
        <fullName evidence="3">Uncharacterized protein LOC101855345</fullName>
    </submittedName>
</protein>
<accession>A0ABM0JSP3</accession>
<dbReference type="Proteomes" id="UP000694888">
    <property type="component" value="Unplaced"/>
</dbReference>
<evidence type="ECO:0000256" key="1">
    <source>
        <dbReference type="SAM" id="SignalP"/>
    </source>
</evidence>
<sequence>MKVPMGLILFLFFAGVSSGVIGHDTDPHSSDPQYPFENEKNKAGEHGTYEVNKPKIIAVKDGEYKSIPSQYIHGTEEKGNSKNGLGVSLSDIGPFNNSAALFFIDATLGHKQDASNNIKGLIGKFLDSEENSQQAKTKLRSNVIKSFNEYPNSRKKRAAKDDPVLLMVKH</sequence>
<feature type="chain" id="PRO_5047320279" evidence="1">
    <location>
        <begin position="20"/>
        <end position="170"/>
    </location>
</feature>
<organism evidence="2 3">
    <name type="scientific">Aplysia californica</name>
    <name type="common">California sea hare</name>
    <dbReference type="NCBI Taxonomy" id="6500"/>
    <lineage>
        <taxon>Eukaryota</taxon>
        <taxon>Metazoa</taxon>
        <taxon>Spiralia</taxon>
        <taxon>Lophotrochozoa</taxon>
        <taxon>Mollusca</taxon>
        <taxon>Gastropoda</taxon>
        <taxon>Heterobranchia</taxon>
        <taxon>Euthyneura</taxon>
        <taxon>Tectipleura</taxon>
        <taxon>Aplysiida</taxon>
        <taxon>Aplysioidea</taxon>
        <taxon>Aplysiidae</taxon>
        <taxon>Aplysia</taxon>
    </lineage>
</organism>
<gene>
    <name evidence="3" type="primary">LOC101855345</name>
</gene>
<proteinExistence type="predicted"/>
<evidence type="ECO:0000313" key="2">
    <source>
        <dbReference type="Proteomes" id="UP000694888"/>
    </source>
</evidence>
<reference evidence="3" key="1">
    <citation type="submission" date="2025-08" db="UniProtKB">
        <authorList>
            <consortium name="RefSeq"/>
        </authorList>
    </citation>
    <scope>IDENTIFICATION</scope>
</reference>
<evidence type="ECO:0000313" key="3">
    <source>
        <dbReference type="RefSeq" id="XP_005100607.1"/>
    </source>
</evidence>
<dbReference type="GeneID" id="101855345"/>
<feature type="signal peptide" evidence="1">
    <location>
        <begin position="1"/>
        <end position="19"/>
    </location>
</feature>
<name>A0ABM0JSP3_APLCA</name>
<keyword evidence="1" id="KW-0732">Signal</keyword>